<evidence type="ECO:0000313" key="2">
    <source>
        <dbReference type="EMBL" id="TFK06727.1"/>
    </source>
</evidence>
<comment type="caution">
    <text evidence="2">The sequence shown here is derived from an EMBL/GenBank/DDBJ whole genome shotgun (WGS) entry which is preliminary data.</text>
</comment>
<dbReference type="AlphaFoldDB" id="A0A4D9E9N1"/>
<feature type="compositionally biased region" description="Basic residues" evidence="1">
    <location>
        <begin position="54"/>
        <end position="63"/>
    </location>
</feature>
<name>A0A4D9E9N1_9SAUR</name>
<keyword evidence="3" id="KW-1185">Reference proteome</keyword>
<sequence length="138" mass="14497">MPSPMGRALCMGLRQALGFLLPSRWRQFPPPSAPAGVSPWSLALDASPPAAIGGHRRARRHPRNGTGSRGLSGEQHGAACPQGRPENRLRVPPSHRAGGVAPSAAWAGCNGSDSAPYRRQRKVPAPPLTPQLLPPVGM</sequence>
<evidence type="ECO:0000313" key="3">
    <source>
        <dbReference type="Proteomes" id="UP000297703"/>
    </source>
</evidence>
<feature type="compositionally biased region" description="Pro residues" evidence="1">
    <location>
        <begin position="124"/>
        <end position="138"/>
    </location>
</feature>
<dbReference type="Proteomes" id="UP000297703">
    <property type="component" value="Unassembled WGS sequence"/>
</dbReference>
<organism evidence="2 3">
    <name type="scientific">Platysternon megacephalum</name>
    <name type="common">big-headed turtle</name>
    <dbReference type="NCBI Taxonomy" id="55544"/>
    <lineage>
        <taxon>Eukaryota</taxon>
        <taxon>Metazoa</taxon>
        <taxon>Chordata</taxon>
        <taxon>Craniata</taxon>
        <taxon>Vertebrata</taxon>
        <taxon>Euteleostomi</taxon>
        <taxon>Archelosauria</taxon>
        <taxon>Testudinata</taxon>
        <taxon>Testudines</taxon>
        <taxon>Cryptodira</taxon>
        <taxon>Durocryptodira</taxon>
        <taxon>Testudinoidea</taxon>
        <taxon>Platysternidae</taxon>
        <taxon>Platysternon</taxon>
    </lineage>
</organism>
<proteinExistence type="predicted"/>
<protein>
    <submittedName>
        <fullName evidence="2">Serine-rich coiled-coil domain-containing protein 2</fullName>
    </submittedName>
</protein>
<feature type="region of interest" description="Disordered" evidence="1">
    <location>
        <begin position="48"/>
        <end position="138"/>
    </location>
</feature>
<gene>
    <name evidence="2" type="ORF">DR999_PMT10631</name>
</gene>
<reference evidence="2 3" key="1">
    <citation type="submission" date="2019-04" db="EMBL/GenBank/DDBJ databases">
        <title>Draft genome of the big-headed turtle Platysternon megacephalum.</title>
        <authorList>
            <person name="Gong S."/>
        </authorList>
    </citation>
    <scope>NUCLEOTIDE SEQUENCE [LARGE SCALE GENOMIC DNA]</scope>
    <source>
        <strain evidence="2">DO16091913</strain>
        <tissue evidence="2">Muscle</tissue>
    </source>
</reference>
<evidence type="ECO:0000256" key="1">
    <source>
        <dbReference type="SAM" id="MobiDB-lite"/>
    </source>
</evidence>
<reference evidence="2 3" key="2">
    <citation type="submission" date="2019-04" db="EMBL/GenBank/DDBJ databases">
        <title>The genome sequence of big-headed turtle.</title>
        <authorList>
            <person name="Gong S."/>
        </authorList>
    </citation>
    <scope>NUCLEOTIDE SEQUENCE [LARGE SCALE GENOMIC DNA]</scope>
    <source>
        <strain evidence="2">DO16091913</strain>
        <tissue evidence="2">Muscle</tissue>
    </source>
</reference>
<accession>A0A4D9E9N1</accession>
<dbReference type="EMBL" id="QXTE01000095">
    <property type="protein sequence ID" value="TFK06727.1"/>
    <property type="molecule type" value="Genomic_DNA"/>
</dbReference>